<keyword evidence="6" id="KW-0249">Electron transport</keyword>
<evidence type="ECO:0000256" key="2">
    <source>
        <dbReference type="ARBA" id="ARBA00022723"/>
    </source>
</evidence>
<dbReference type="InterPro" id="IPR009051">
    <property type="entry name" value="Helical_ferredxn"/>
</dbReference>
<dbReference type="SUPFAM" id="SSF46548">
    <property type="entry name" value="alpha-helical ferredoxin"/>
    <property type="match status" value="1"/>
</dbReference>
<comment type="catalytic activity">
    <reaction evidence="6">
        <text>glycolate + A = glyoxylate + AH2</text>
        <dbReference type="Rhea" id="RHEA:21264"/>
        <dbReference type="ChEBI" id="CHEBI:13193"/>
        <dbReference type="ChEBI" id="CHEBI:17499"/>
        <dbReference type="ChEBI" id="CHEBI:29805"/>
        <dbReference type="ChEBI" id="CHEBI:36655"/>
        <dbReference type="EC" id="1.1.99.14"/>
    </reaction>
</comment>
<feature type="domain" description="4Fe-4S ferredoxin-type" evidence="7">
    <location>
        <begin position="54"/>
        <end position="84"/>
    </location>
</feature>
<evidence type="ECO:0000256" key="5">
    <source>
        <dbReference type="ARBA" id="ARBA00023014"/>
    </source>
</evidence>
<dbReference type="GO" id="GO:0019154">
    <property type="term" value="F:glycolate dehydrogenase activity"/>
    <property type="evidence" value="ECO:0007669"/>
    <property type="project" value="UniProtKB-EC"/>
</dbReference>
<keyword evidence="5 6" id="KW-0411">Iron-sulfur</keyword>
<dbReference type="AlphaFoldDB" id="A0A1H8F079"/>
<dbReference type="Pfam" id="PF02754">
    <property type="entry name" value="CCG"/>
    <property type="match status" value="2"/>
</dbReference>
<dbReference type="PROSITE" id="PS00198">
    <property type="entry name" value="4FE4S_FER_1"/>
    <property type="match status" value="1"/>
</dbReference>
<dbReference type="RefSeq" id="WP_090747326.1">
    <property type="nucleotide sequence ID" value="NZ_FOBW01000010.1"/>
</dbReference>
<gene>
    <name evidence="8" type="ORF">SAMN05192533_110173</name>
</gene>
<dbReference type="STRING" id="930146.SAMN05192533_110173"/>
<dbReference type="PROSITE" id="PS51379">
    <property type="entry name" value="4FE4S_FER_2"/>
    <property type="match status" value="2"/>
</dbReference>
<dbReference type="EMBL" id="FOBW01000010">
    <property type="protein sequence ID" value="SEN25153.1"/>
    <property type="molecule type" value="Genomic_DNA"/>
</dbReference>
<proteinExistence type="predicted"/>
<comment type="cofactor">
    <cofactor evidence="6">
        <name>[4Fe-4S] cluster</name>
        <dbReference type="ChEBI" id="CHEBI:49883"/>
    </cofactor>
    <text evidence="6">Binds 2 [4Fe-4S] clusters.</text>
</comment>
<reference evidence="9" key="1">
    <citation type="submission" date="2016-10" db="EMBL/GenBank/DDBJ databases">
        <authorList>
            <person name="Varghese N."/>
            <person name="Submissions S."/>
        </authorList>
    </citation>
    <scope>NUCLEOTIDE SEQUENCE [LARGE SCALE GENOMIC DNA]</scope>
    <source>
        <strain evidence="9">B48,IBRC-M 10115,DSM 25386,CECT 8001</strain>
    </source>
</reference>
<dbReference type="InterPro" id="IPR012257">
    <property type="entry name" value="Glc_ox_4Fe-4S"/>
</dbReference>
<dbReference type="Gene3D" id="1.10.1060.10">
    <property type="entry name" value="Alpha-helical ferredoxin"/>
    <property type="match status" value="1"/>
</dbReference>
<dbReference type="InterPro" id="IPR017900">
    <property type="entry name" value="4Fe4S_Fe_S_CS"/>
</dbReference>
<protein>
    <recommendedName>
        <fullName evidence="6">Glycolate oxidase iron-sulfur subunit</fullName>
        <ecNumber evidence="6">1.1.99.14</ecNumber>
    </recommendedName>
</protein>
<dbReference type="Pfam" id="PF13183">
    <property type="entry name" value="Fer4_8"/>
    <property type="match status" value="1"/>
</dbReference>
<dbReference type="OrthoDB" id="9770306at2"/>
<dbReference type="EC" id="1.1.99.14" evidence="6"/>
<evidence type="ECO:0000256" key="1">
    <source>
        <dbReference type="ARBA" id="ARBA00022485"/>
    </source>
</evidence>
<sequence length="455" mass="51062">MKLLTPEQSMYTCVRCGACRGVCPTLNITGREADGPRGRVLMARALLEGTISVNQEIKDQLDRCLLCSACVDACPMDVQVPDIVMVAKEQIAAAVEMDSFHEKSVKLDTNQVDIKKQAKSVRNVKEFLFDKVLADQKNLNKVGNLLWMYQKSGLQKVTRAIGIMKFFPEQMQQMERIMPDILPPSKRKHHPEFTPRANEKRDSRGRVAFFQGCLMDMMFRETNDNSIKLLSKTGFDVVTPKSQVCCGALHHHSGKTDKSIELAKANIIAFEEAKVDYIITNAGGCGAALVEYEEFFRDDPVWLERAKGFSSKIRDISEIVHEKGEMPATVGRGERVTYQPSCHLQYVMKVKDAPAKLVKTVPNVEYVELPDKKYCCGSAGIYNMLQPELANEILDKKMEKVKETDSAVLITANPGCYLQMKLGVHKEGMEKVIETKHVVDYLVESIDRAESKSPS</sequence>
<evidence type="ECO:0000256" key="4">
    <source>
        <dbReference type="ARBA" id="ARBA00023004"/>
    </source>
</evidence>
<keyword evidence="1 6" id="KW-0004">4Fe-4S</keyword>
<evidence type="ECO:0000313" key="9">
    <source>
        <dbReference type="Proteomes" id="UP000198553"/>
    </source>
</evidence>
<evidence type="ECO:0000259" key="7">
    <source>
        <dbReference type="PROSITE" id="PS51379"/>
    </source>
</evidence>
<keyword evidence="3" id="KW-0677">Repeat</keyword>
<dbReference type="InterPro" id="IPR004017">
    <property type="entry name" value="Cys_rich_dom"/>
</dbReference>
<dbReference type="PANTHER" id="PTHR32479">
    <property type="entry name" value="GLYCOLATE OXIDASE IRON-SULFUR SUBUNIT"/>
    <property type="match status" value="1"/>
</dbReference>
<keyword evidence="6" id="KW-0813">Transport</keyword>
<name>A0A1H8F079_9BACI</name>
<keyword evidence="9" id="KW-1185">Reference proteome</keyword>
<dbReference type="Proteomes" id="UP000198553">
    <property type="component" value="Unassembled WGS sequence"/>
</dbReference>
<comment type="function">
    <text evidence="6">Component of a complex that catalyzes the oxidation of glycolate to glyoxylate.</text>
</comment>
<evidence type="ECO:0000256" key="6">
    <source>
        <dbReference type="PIRNR" id="PIRNR000139"/>
    </source>
</evidence>
<evidence type="ECO:0000313" key="8">
    <source>
        <dbReference type="EMBL" id="SEN25153.1"/>
    </source>
</evidence>
<evidence type="ECO:0000256" key="3">
    <source>
        <dbReference type="ARBA" id="ARBA00022737"/>
    </source>
</evidence>
<dbReference type="GO" id="GO:0046872">
    <property type="term" value="F:metal ion binding"/>
    <property type="evidence" value="ECO:0007669"/>
    <property type="project" value="UniProtKB-UniRule"/>
</dbReference>
<keyword evidence="2 6" id="KW-0479">Metal-binding</keyword>
<keyword evidence="4 6" id="KW-0408">Iron</keyword>
<dbReference type="GO" id="GO:0051539">
    <property type="term" value="F:4 iron, 4 sulfur cluster binding"/>
    <property type="evidence" value="ECO:0007669"/>
    <property type="project" value="UniProtKB-UniRule"/>
</dbReference>
<feature type="domain" description="4Fe-4S ferredoxin-type" evidence="7">
    <location>
        <begin position="4"/>
        <end position="33"/>
    </location>
</feature>
<organism evidence="8 9">
    <name type="scientific">Mesobacillus persicus</name>
    <dbReference type="NCBI Taxonomy" id="930146"/>
    <lineage>
        <taxon>Bacteria</taxon>
        <taxon>Bacillati</taxon>
        <taxon>Bacillota</taxon>
        <taxon>Bacilli</taxon>
        <taxon>Bacillales</taxon>
        <taxon>Bacillaceae</taxon>
        <taxon>Mesobacillus</taxon>
    </lineage>
</organism>
<dbReference type="InterPro" id="IPR017896">
    <property type="entry name" value="4Fe4S_Fe-S-bd"/>
</dbReference>
<dbReference type="PIRSF" id="PIRSF000139">
    <property type="entry name" value="Glc_ox_4Fe-4S"/>
    <property type="match status" value="1"/>
</dbReference>
<dbReference type="PANTHER" id="PTHR32479:SF17">
    <property type="entry name" value="GLYCOLATE OXIDASE IRON-SULFUR SUBUNIT"/>
    <property type="match status" value="1"/>
</dbReference>
<comment type="catalytic activity">
    <reaction evidence="6">
        <text>(R)-lactate + A = pyruvate + AH2</text>
        <dbReference type="Rhea" id="RHEA:15089"/>
        <dbReference type="ChEBI" id="CHEBI:13193"/>
        <dbReference type="ChEBI" id="CHEBI:15361"/>
        <dbReference type="ChEBI" id="CHEBI:16004"/>
        <dbReference type="ChEBI" id="CHEBI:17499"/>
    </reaction>
</comment>
<accession>A0A1H8F079</accession>